<feature type="binding site" evidence="7">
    <location>
        <position position="227"/>
    </location>
    <ligand>
        <name>L-aspartate</name>
        <dbReference type="ChEBI" id="CHEBI:29991"/>
    </ligand>
</feature>
<dbReference type="InterPro" id="IPR006130">
    <property type="entry name" value="Asp/Orn_carbamoylTrfase"/>
</dbReference>
<feature type="binding site" evidence="7">
    <location>
        <position position="83"/>
    </location>
    <ligand>
        <name>L-aspartate</name>
        <dbReference type="ChEBI" id="CHEBI:29991"/>
    </ligand>
</feature>
<accession>A0A0G1FKF4</accession>
<dbReference type="Gene3D" id="3.40.50.1370">
    <property type="entry name" value="Aspartate/ornithine carbamoyltransferase"/>
    <property type="match status" value="2"/>
</dbReference>
<feature type="domain" description="Aspartate/ornithine carbamoyltransferase Asp/Orn-binding" evidence="8">
    <location>
        <begin position="152"/>
        <end position="301"/>
    </location>
</feature>
<feature type="binding site" evidence="7">
    <location>
        <position position="267"/>
    </location>
    <ligand>
        <name>carbamoyl phosphate</name>
        <dbReference type="ChEBI" id="CHEBI:58228"/>
    </ligand>
</feature>
<evidence type="ECO:0000256" key="3">
    <source>
        <dbReference type="ARBA" id="ARBA00022679"/>
    </source>
</evidence>
<feature type="binding site" evidence="7">
    <location>
        <position position="135"/>
    </location>
    <ligand>
        <name>carbamoyl phosphate</name>
        <dbReference type="ChEBI" id="CHEBI:58228"/>
    </ligand>
</feature>
<evidence type="ECO:0000256" key="6">
    <source>
        <dbReference type="ARBA" id="ARBA00048859"/>
    </source>
</evidence>
<evidence type="ECO:0000256" key="1">
    <source>
        <dbReference type="ARBA" id="ARBA00004852"/>
    </source>
</evidence>
<dbReference type="Pfam" id="PF00185">
    <property type="entry name" value="OTCace"/>
    <property type="match status" value="1"/>
</dbReference>
<dbReference type="FunFam" id="3.40.50.1370:FF:000002">
    <property type="entry name" value="Aspartate carbamoyltransferase 2"/>
    <property type="match status" value="1"/>
</dbReference>
<dbReference type="PANTHER" id="PTHR45753">
    <property type="entry name" value="ORNITHINE CARBAMOYLTRANSFERASE, MITOCHONDRIAL"/>
    <property type="match status" value="1"/>
</dbReference>
<dbReference type="SUPFAM" id="SSF53671">
    <property type="entry name" value="Aspartate/ornithine carbamoyltransferase"/>
    <property type="match status" value="1"/>
</dbReference>
<comment type="catalytic activity">
    <reaction evidence="6 7">
        <text>carbamoyl phosphate + L-aspartate = N-carbamoyl-L-aspartate + phosphate + H(+)</text>
        <dbReference type="Rhea" id="RHEA:20013"/>
        <dbReference type="ChEBI" id="CHEBI:15378"/>
        <dbReference type="ChEBI" id="CHEBI:29991"/>
        <dbReference type="ChEBI" id="CHEBI:32814"/>
        <dbReference type="ChEBI" id="CHEBI:43474"/>
        <dbReference type="ChEBI" id="CHEBI:58228"/>
        <dbReference type="EC" id="2.1.3.2"/>
    </reaction>
</comment>
<name>A0A0G1FKF4_9BACT</name>
<feature type="binding site" evidence="7">
    <location>
        <position position="165"/>
    </location>
    <ligand>
        <name>L-aspartate</name>
        <dbReference type="ChEBI" id="CHEBI:29991"/>
    </ligand>
</feature>
<evidence type="ECO:0000256" key="5">
    <source>
        <dbReference type="ARBA" id="ARBA00043884"/>
    </source>
</evidence>
<comment type="similarity">
    <text evidence="2 7">Belongs to the aspartate/ornithine carbamoyltransferase superfamily. ATCase family.</text>
</comment>
<dbReference type="GO" id="GO:0006520">
    <property type="term" value="P:amino acid metabolic process"/>
    <property type="evidence" value="ECO:0007669"/>
    <property type="project" value="InterPro"/>
</dbReference>
<evidence type="ECO:0000259" key="8">
    <source>
        <dbReference type="Pfam" id="PF00185"/>
    </source>
</evidence>
<organism evidence="10 11">
    <name type="scientific">Candidatus Nomurabacteria bacterium GW2011_GWF2_43_8</name>
    <dbReference type="NCBI Taxonomy" id="1618779"/>
    <lineage>
        <taxon>Bacteria</taxon>
        <taxon>Candidatus Nomuraibacteriota</taxon>
    </lineage>
</organism>
<dbReference type="AlphaFoldDB" id="A0A0G1FKF4"/>
<dbReference type="EC" id="2.1.3.2" evidence="7"/>
<dbReference type="InterPro" id="IPR006131">
    <property type="entry name" value="Asp_carbamoyltransf_Asp/Orn-bd"/>
</dbReference>
<dbReference type="InterPro" id="IPR036901">
    <property type="entry name" value="Asp/Orn_carbamoylTrfase_sf"/>
</dbReference>
<dbReference type="PATRIC" id="fig|1618779.3.peg.525"/>
<sequence>MPNIISADQFKKEEVEKILSRSAQMEEECRKGKIEEVLRGKIVACVFFEPSTRTRLSFETAALKLGAKVISAENAMENSSTFKGETIEDTAKMLCSYADVVVIRHPVAGALERAAKVAEKPLVNAGDGANQHPTQGFLDLYTIKKEHGRLTNLNIGFGGDLKNSRTLRSLLPLLRLYEGNKFYFLSPKELELPREFVKELKDHGVQFEELRSLEEALPSLDVLYMTRVQKERFADEKDYEKVKDLFIFKKEHLKKLKSGAIIMHPLPKINEIELEVDQDPRAAYFRQAQNGLYVRMALLCYVLNL</sequence>
<comment type="caution">
    <text evidence="10">The sequence shown here is derived from an EMBL/GenBank/DDBJ whole genome shotgun (WGS) entry which is preliminary data.</text>
</comment>
<dbReference type="EMBL" id="LCGX01000030">
    <property type="protein sequence ID" value="KKT22831.1"/>
    <property type="molecule type" value="Genomic_DNA"/>
</dbReference>
<evidence type="ECO:0000256" key="4">
    <source>
        <dbReference type="ARBA" id="ARBA00022975"/>
    </source>
</evidence>
<reference evidence="10 11" key="1">
    <citation type="journal article" date="2015" name="Nature">
        <title>rRNA introns, odd ribosomes, and small enigmatic genomes across a large radiation of phyla.</title>
        <authorList>
            <person name="Brown C.T."/>
            <person name="Hug L.A."/>
            <person name="Thomas B.C."/>
            <person name="Sharon I."/>
            <person name="Castelle C.J."/>
            <person name="Singh A."/>
            <person name="Wilkins M.J."/>
            <person name="Williams K.H."/>
            <person name="Banfield J.F."/>
        </authorList>
    </citation>
    <scope>NUCLEOTIDE SEQUENCE [LARGE SCALE GENOMIC DNA]</scope>
</reference>
<dbReference type="PROSITE" id="PS00097">
    <property type="entry name" value="CARBAMOYLTRANSFERASE"/>
    <property type="match status" value="1"/>
</dbReference>
<dbReference type="GO" id="GO:0006207">
    <property type="term" value="P:'de novo' pyrimidine nucleobase biosynthetic process"/>
    <property type="evidence" value="ECO:0007669"/>
    <property type="project" value="InterPro"/>
</dbReference>
<dbReference type="GO" id="GO:0004070">
    <property type="term" value="F:aspartate carbamoyltransferase activity"/>
    <property type="evidence" value="ECO:0007669"/>
    <property type="project" value="UniProtKB-UniRule"/>
</dbReference>
<dbReference type="NCBIfam" id="TIGR00670">
    <property type="entry name" value="asp_carb_tr"/>
    <property type="match status" value="1"/>
</dbReference>
<feature type="binding site" evidence="7">
    <location>
        <position position="104"/>
    </location>
    <ligand>
        <name>carbamoyl phosphate</name>
        <dbReference type="ChEBI" id="CHEBI:58228"/>
    </ligand>
</feature>
<evidence type="ECO:0000256" key="7">
    <source>
        <dbReference type="HAMAP-Rule" id="MF_00001"/>
    </source>
</evidence>
<gene>
    <name evidence="7" type="primary">pyrB</name>
    <name evidence="10" type="ORF">UW07_C0030G0005</name>
</gene>
<dbReference type="Proteomes" id="UP000033831">
    <property type="component" value="Unassembled WGS sequence"/>
</dbReference>
<feature type="binding site" evidence="7">
    <location>
        <position position="54"/>
    </location>
    <ligand>
        <name>carbamoyl phosphate</name>
        <dbReference type="ChEBI" id="CHEBI:58228"/>
    </ligand>
</feature>
<comment type="function">
    <text evidence="5 7">Catalyzes the condensation of carbamoyl phosphate and aspartate to form carbamoyl aspartate and inorganic phosphate, the committed step in the de novo pyrimidine nucleotide biosynthesis pathway.</text>
</comment>
<evidence type="ECO:0000313" key="10">
    <source>
        <dbReference type="EMBL" id="KKT22831.1"/>
    </source>
</evidence>
<proteinExistence type="inferred from homology"/>
<feature type="domain" description="Aspartate/ornithine carbamoyltransferase carbamoyl-P binding" evidence="9">
    <location>
        <begin position="3"/>
        <end position="144"/>
    </location>
</feature>
<feature type="binding site" evidence="7">
    <location>
        <position position="266"/>
    </location>
    <ligand>
        <name>carbamoyl phosphate</name>
        <dbReference type="ChEBI" id="CHEBI:58228"/>
    </ligand>
</feature>
<evidence type="ECO:0000259" key="9">
    <source>
        <dbReference type="Pfam" id="PF02729"/>
    </source>
</evidence>
<keyword evidence="3 7" id="KW-0808">Transferase</keyword>
<dbReference type="PRINTS" id="PR00100">
    <property type="entry name" value="AOTCASE"/>
</dbReference>
<dbReference type="InterPro" id="IPR002082">
    <property type="entry name" value="Asp_carbamoyltransf"/>
</dbReference>
<feature type="binding site" evidence="7">
    <location>
        <position position="53"/>
    </location>
    <ligand>
        <name>carbamoyl phosphate</name>
        <dbReference type="ChEBI" id="CHEBI:58228"/>
    </ligand>
</feature>
<evidence type="ECO:0000256" key="2">
    <source>
        <dbReference type="ARBA" id="ARBA00008896"/>
    </source>
</evidence>
<dbReference type="PRINTS" id="PR00101">
    <property type="entry name" value="ATCASE"/>
</dbReference>
<dbReference type="HAMAP" id="MF_00001">
    <property type="entry name" value="Asp_carb_tr"/>
    <property type="match status" value="1"/>
</dbReference>
<protein>
    <recommendedName>
        <fullName evidence="7">Aspartate carbamoyltransferase</fullName>
        <ecNumber evidence="7">2.1.3.2</ecNumber>
    </recommendedName>
    <alternativeName>
        <fullName evidence="7">Aspartate transcarbamylase</fullName>
        <shortName evidence="7">ATCase</shortName>
    </alternativeName>
</protein>
<dbReference type="GO" id="GO:0044205">
    <property type="term" value="P:'de novo' UMP biosynthetic process"/>
    <property type="evidence" value="ECO:0007669"/>
    <property type="project" value="UniProtKB-UniRule"/>
</dbReference>
<dbReference type="PANTHER" id="PTHR45753:SF6">
    <property type="entry name" value="ASPARTATE CARBAMOYLTRANSFERASE"/>
    <property type="match status" value="1"/>
</dbReference>
<dbReference type="UniPathway" id="UPA00070">
    <property type="reaction ID" value="UER00116"/>
</dbReference>
<dbReference type="GO" id="GO:0016597">
    <property type="term" value="F:amino acid binding"/>
    <property type="evidence" value="ECO:0007669"/>
    <property type="project" value="InterPro"/>
</dbReference>
<keyword evidence="4 7" id="KW-0665">Pyrimidine biosynthesis</keyword>
<dbReference type="NCBIfam" id="NF002032">
    <property type="entry name" value="PRK00856.1"/>
    <property type="match status" value="1"/>
</dbReference>
<comment type="pathway">
    <text evidence="1 7">Pyrimidine metabolism; UMP biosynthesis via de novo pathway; (S)-dihydroorotate from bicarbonate: step 2/3.</text>
</comment>
<dbReference type="Pfam" id="PF02729">
    <property type="entry name" value="OTCace_N"/>
    <property type="match status" value="1"/>
</dbReference>
<feature type="binding site" evidence="7">
    <location>
        <position position="132"/>
    </location>
    <ligand>
        <name>carbamoyl phosphate</name>
        <dbReference type="ChEBI" id="CHEBI:58228"/>
    </ligand>
</feature>
<comment type="subunit">
    <text evidence="7">Heterododecamer (2C3:3R2) of six catalytic PyrB chains organized as two trimers (C3), and six regulatory PyrI chains organized as three dimers (R2).</text>
</comment>
<dbReference type="InterPro" id="IPR006132">
    <property type="entry name" value="Asp/Orn_carbamoyltranf_P-bd"/>
</dbReference>
<evidence type="ECO:0000313" key="11">
    <source>
        <dbReference type="Proteomes" id="UP000033831"/>
    </source>
</evidence>